<dbReference type="Pfam" id="PF10973">
    <property type="entry name" value="DUF2799"/>
    <property type="match status" value="1"/>
</dbReference>
<gene>
    <name evidence="3" type="ORF">D8I35_15230</name>
</gene>
<dbReference type="PROSITE" id="PS51257">
    <property type="entry name" value="PROKAR_LIPOPROTEIN"/>
    <property type="match status" value="1"/>
</dbReference>
<evidence type="ECO:0000313" key="4">
    <source>
        <dbReference type="Proteomes" id="UP000278006"/>
    </source>
</evidence>
<keyword evidence="2" id="KW-0732">Signal</keyword>
<comment type="caution">
    <text evidence="3">The sequence shown here is derived from an EMBL/GenBank/DDBJ whole genome shotgun (WGS) entry which is preliminary data.</text>
</comment>
<proteinExistence type="predicted"/>
<dbReference type="OrthoDB" id="5917215at2"/>
<feature type="region of interest" description="Disordered" evidence="1">
    <location>
        <begin position="142"/>
        <end position="161"/>
    </location>
</feature>
<dbReference type="Proteomes" id="UP000278006">
    <property type="component" value="Unassembled WGS sequence"/>
</dbReference>
<sequence length="188" mass="21247">MHAPSPRRRALPVSITLPVIAAATLALSGCASMSKEECLSADWREQGMRAALDGKPRSHIEDDRKACADVGVVPDQAQYFAGFAAGITQFCTAHNGEQWGRQGKYYAHSCPPELEGPFLERYRLGTKVNEAETSLEQLRNEQRDVQRKLEKAKDDAERNQLRDQLRELDRRLRDARDDLDRAERNLRG</sequence>
<dbReference type="InterPro" id="IPR021242">
    <property type="entry name" value="DUF2799"/>
</dbReference>
<dbReference type="EMBL" id="RDQO01000005">
    <property type="protein sequence ID" value="RMX04160.1"/>
    <property type="molecule type" value="Genomic_DNA"/>
</dbReference>
<keyword evidence="4" id="KW-1185">Reference proteome</keyword>
<evidence type="ECO:0000256" key="2">
    <source>
        <dbReference type="SAM" id="SignalP"/>
    </source>
</evidence>
<dbReference type="AlphaFoldDB" id="A0A3M6QM51"/>
<protein>
    <submittedName>
        <fullName evidence="3">DUF2799 domain-containing protein</fullName>
    </submittedName>
</protein>
<feature type="signal peptide" evidence="2">
    <location>
        <begin position="1"/>
        <end position="28"/>
    </location>
</feature>
<feature type="chain" id="PRO_5017948131" evidence="2">
    <location>
        <begin position="29"/>
        <end position="188"/>
    </location>
</feature>
<organism evidence="3 4">
    <name type="scientific">Corticibacter populi</name>
    <dbReference type="NCBI Taxonomy" id="1550736"/>
    <lineage>
        <taxon>Bacteria</taxon>
        <taxon>Pseudomonadati</taxon>
        <taxon>Pseudomonadota</taxon>
        <taxon>Betaproteobacteria</taxon>
        <taxon>Burkholderiales</taxon>
        <taxon>Comamonadaceae</taxon>
        <taxon>Corticibacter</taxon>
    </lineage>
</organism>
<dbReference type="RefSeq" id="WP_122230868.1">
    <property type="nucleotide sequence ID" value="NZ_RDQO01000005.1"/>
</dbReference>
<evidence type="ECO:0000256" key="1">
    <source>
        <dbReference type="SAM" id="MobiDB-lite"/>
    </source>
</evidence>
<accession>A0A3M6QM51</accession>
<evidence type="ECO:0000313" key="3">
    <source>
        <dbReference type="EMBL" id="RMX04160.1"/>
    </source>
</evidence>
<reference evidence="3 4" key="1">
    <citation type="submission" date="2018-10" db="EMBL/GenBank/DDBJ databases">
        <title>Draft genome of Cortibacter populi DSM10536.</title>
        <authorList>
            <person name="Bernier A.-M."/>
            <person name="Bernard K."/>
        </authorList>
    </citation>
    <scope>NUCLEOTIDE SEQUENCE [LARGE SCALE GENOMIC DNA]</scope>
    <source>
        <strain evidence="3 4">DSM 105136</strain>
    </source>
</reference>
<name>A0A3M6QM51_9BURK</name>